<dbReference type="SUPFAM" id="SSF53474">
    <property type="entry name" value="alpha/beta-Hydrolases"/>
    <property type="match status" value="1"/>
</dbReference>
<keyword evidence="5" id="KW-1185">Reference proteome</keyword>
<dbReference type="Gene3D" id="3.40.50.1820">
    <property type="entry name" value="alpha/beta hydrolase"/>
    <property type="match status" value="1"/>
</dbReference>
<keyword evidence="4" id="KW-0378">Hydrolase</keyword>
<organism evidence="4 5">
    <name type="scientific">Methanoculleus frigidifontis</name>
    <dbReference type="NCBI Taxonomy" id="2584085"/>
    <lineage>
        <taxon>Archaea</taxon>
        <taxon>Methanobacteriati</taxon>
        <taxon>Methanobacteriota</taxon>
        <taxon>Stenosarchaea group</taxon>
        <taxon>Methanomicrobia</taxon>
        <taxon>Methanomicrobiales</taxon>
        <taxon>Methanomicrobiaceae</taxon>
        <taxon>Methanoculleus</taxon>
    </lineage>
</organism>
<gene>
    <name evidence="4" type="ORF">FGU65_12990</name>
</gene>
<sequence length="358" mass="38669">MGRGPVRDAGSHLKISTLRRPHSGLPIPSAGAYSEKQERTGDGRHRPEPRRRRSSGKYEKEGFSGPEKKDTERRDFMKKTTITAVTLVLALCLLFSCGCTTTPATSQQPAVTTPPTISLEDTPIRYADVNGVTLGYREFGTENTEPLLMLVGFGATMEWWNSTFVGILAETYHVYIYDHRGMGTSTDVDAPYTIAQLADDAAGLMTALGYDSMNIYGVSMGSTVSQQLLIDHPEKVRKAVLSSATYNASIPETEILHGILEACAADPDQPAGVRKEAVANLEWEGSYAGLSGITNDVMLITGTEDALTPPAVAVEIAGRINGSWLVRFKDIPHAGSSYAPVEYGTITTAFLEMDESPA</sequence>
<feature type="domain" description="AB hydrolase-1" evidence="3">
    <location>
        <begin position="146"/>
        <end position="252"/>
    </location>
</feature>
<dbReference type="InterPro" id="IPR019546">
    <property type="entry name" value="TAT_signal_bac_arc"/>
</dbReference>
<feature type="transmembrane region" description="Helical" evidence="2">
    <location>
        <begin position="76"/>
        <end position="96"/>
    </location>
</feature>
<reference evidence="4" key="1">
    <citation type="submission" date="2019-05" db="EMBL/GenBank/DDBJ databases">
        <title>Methanoculleus sp. FWC-SCC1, a methanogenic archaeon isolated from deep marine cold seep.</title>
        <authorList>
            <person name="Chen Y.-W."/>
            <person name="Chen S.-C."/>
            <person name="Teng N.-H."/>
            <person name="Lai M.-C."/>
        </authorList>
    </citation>
    <scope>NUCLEOTIDE SEQUENCE</scope>
    <source>
        <strain evidence="4">FWC-SCC1</strain>
    </source>
</reference>
<protein>
    <submittedName>
        <fullName evidence="4">Alpha/beta fold hydrolase</fullName>
    </submittedName>
</protein>
<dbReference type="InterPro" id="IPR029058">
    <property type="entry name" value="AB_hydrolase_fold"/>
</dbReference>
<dbReference type="InterPro" id="IPR000073">
    <property type="entry name" value="AB_hydrolase_1"/>
</dbReference>
<proteinExistence type="predicted"/>
<accession>A0ABT8MD20</accession>
<comment type="caution">
    <text evidence="4">The sequence shown here is derived from an EMBL/GenBank/DDBJ whole genome shotgun (WGS) entry which is preliminary data.</text>
</comment>
<feature type="region of interest" description="Disordered" evidence="1">
    <location>
        <begin position="1"/>
        <end position="74"/>
    </location>
</feature>
<keyword evidence="2" id="KW-1133">Transmembrane helix</keyword>
<feature type="compositionally biased region" description="Basic and acidic residues" evidence="1">
    <location>
        <begin position="35"/>
        <end position="46"/>
    </location>
</feature>
<feature type="compositionally biased region" description="Basic and acidic residues" evidence="1">
    <location>
        <begin position="56"/>
        <end position="74"/>
    </location>
</feature>
<dbReference type="PANTHER" id="PTHR43433">
    <property type="entry name" value="HYDROLASE, ALPHA/BETA FOLD FAMILY PROTEIN"/>
    <property type="match status" value="1"/>
</dbReference>
<dbReference type="Pfam" id="PF00561">
    <property type="entry name" value="Abhydrolase_1"/>
    <property type="match status" value="1"/>
</dbReference>
<evidence type="ECO:0000256" key="1">
    <source>
        <dbReference type="SAM" id="MobiDB-lite"/>
    </source>
</evidence>
<feature type="compositionally biased region" description="Basic and acidic residues" evidence="1">
    <location>
        <begin position="1"/>
        <end position="11"/>
    </location>
</feature>
<dbReference type="InterPro" id="IPR050471">
    <property type="entry name" value="AB_hydrolase"/>
</dbReference>
<evidence type="ECO:0000256" key="2">
    <source>
        <dbReference type="SAM" id="Phobius"/>
    </source>
</evidence>
<dbReference type="Proteomes" id="UP001168338">
    <property type="component" value="Unassembled WGS sequence"/>
</dbReference>
<keyword evidence="2" id="KW-0472">Membrane</keyword>
<evidence type="ECO:0000313" key="5">
    <source>
        <dbReference type="Proteomes" id="UP001168338"/>
    </source>
</evidence>
<name>A0ABT8MD20_9EURY</name>
<dbReference type="EMBL" id="VCYH01000010">
    <property type="protein sequence ID" value="MDN7025784.1"/>
    <property type="molecule type" value="Genomic_DNA"/>
</dbReference>
<evidence type="ECO:0000313" key="4">
    <source>
        <dbReference type="EMBL" id="MDN7025784.1"/>
    </source>
</evidence>
<evidence type="ECO:0000259" key="3">
    <source>
        <dbReference type="Pfam" id="PF00561"/>
    </source>
</evidence>
<dbReference type="PANTHER" id="PTHR43433:SF5">
    <property type="entry name" value="AB HYDROLASE-1 DOMAIN-CONTAINING PROTEIN"/>
    <property type="match status" value="1"/>
</dbReference>
<dbReference type="RefSeq" id="WP_301664975.1">
    <property type="nucleotide sequence ID" value="NZ_VCYH01000010.1"/>
</dbReference>
<dbReference type="GO" id="GO:0016787">
    <property type="term" value="F:hydrolase activity"/>
    <property type="evidence" value="ECO:0007669"/>
    <property type="project" value="UniProtKB-KW"/>
</dbReference>
<keyword evidence="2" id="KW-0812">Transmembrane</keyword>
<dbReference type="NCBIfam" id="TIGR01409">
    <property type="entry name" value="TAT_signal_seq"/>
    <property type="match status" value="1"/>
</dbReference>